<keyword evidence="2 8" id="KW-0812">Transmembrane</keyword>
<keyword evidence="7" id="KW-0807">Transducer</keyword>
<accession>A0A813ZIN0</accession>
<evidence type="ECO:0000256" key="1">
    <source>
        <dbReference type="ARBA" id="ARBA00004141"/>
    </source>
</evidence>
<dbReference type="PANTHER" id="PTHR24243">
    <property type="entry name" value="G-PROTEIN COUPLED RECEPTOR"/>
    <property type="match status" value="1"/>
</dbReference>
<evidence type="ECO:0000256" key="8">
    <source>
        <dbReference type="SAM" id="Phobius"/>
    </source>
</evidence>
<dbReference type="Pfam" id="PF00001">
    <property type="entry name" value="7tm_1"/>
    <property type="match status" value="1"/>
</dbReference>
<dbReference type="AlphaFoldDB" id="A0A813ZIN0"/>
<keyword evidence="3 8" id="KW-1133">Transmembrane helix</keyword>
<reference evidence="10" key="1">
    <citation type="submission" date="2021-02" db="EMBL/GenBank/DDBJ databases">
        <authorList>
            <person name="Nowell W R."/>
        </authorList>
    </citation>
    <scope>NUCLEOTIDE SEQUENCE</scope>
</reference>
<evidence type="ECO:0000313" key="12">
    <source>
        <dbReference type="Proteomes" id="UP000663860"/>
    </source>
</evidence>
<evidence type="ECO:0000256" key="2">
    <source>
        <dbReference type="ARBA" id="ARBA00022692"/>
    </source>
</evidence>
<evidence type="ECO:0000256" key="3">
    <source>
        <dbReference type="ARBA" id="ARBA00022989"/>
    </source>
</evidence>
<comment type="caution">
    <text evidence="10">The sequence shown here is derived from an EMBL/GenBank/DDBJ whole genome shotgun (WGS) entry which is preliminary data.</text>
</comment>
<evidence type="ECO:0000259" key="9">
    <source>
        <dbReference type="PROSITE" id="PS50262"/>
    </source>
</evidence>
<sequence>MSSVNDIIAQINSAATTTILVLGFTNFLLGAIGLVFNLIIFTRPSLNREPCSVYFFWSTCYSLFVVYIIVPLRILSNNFNIDMTNSNLGICKIENFANYSSRAIPCWLILLACLDRYFHSSSNVNIRRLSSLKVARWSIPILSLIILILYSHMLVYYEIYYTTNQSGNIIGTCTPQKGIYRAFIGFWYMILYSLCPSLLMLLFGLLTLNNIRQHRRVVPTISRNNQILRRTDNQLLRMLIAQVLVIMIATLPYSINQLYSSFTVNITKSTLRIAQESFATRVLGSLTSFAHTTSFYLYTLTGTIFRKEFHKIIQRCFHKNQNREPSLHRETNAIGNIHSNRKLLISHINYPSKQ</sequence>
<keyword evidence="4" id="KW-0297">G-protein coupled receptor</keyword>
<dbReference type="GO" id="GO:0005886">
    <property type="term" value="C:plasma membrane"/>
    <property type="evidence" value="ECO:0007669"/>
    <property type="project" value="TreeGrafter"/>
</dbReference>
<name>A0A813ZIN0_9BILA</name>
<feature type="transmembrane region" description="Helical" evidence="8">
    <location>
        <begin position="20"/>
        <end position="41"/>
    </location>
</feature>
<feature type="transmembrane region" description="Helical" evidence="8">
    <location>
        <begin position="53"/>
        <end position="76"/>
    </location>
</feature>
<gene>
    <name evidence="10" type="ORF">IZO911_LOCUS12200</name>
    <name evidence="11" type="ORF">KXQ929_LOCUS2189</name>
</gene>
<dbReference type="PANTHER" id="PTHR24243:SF208">
    <property type="entry name" value="PYROKININ-1 RECEPTOR"/>
    <property type="match status" value="1"/>
</dbReference>
<keyword evidence="5 8" id="KW-0472">Membrane</keyword>
<dbReference type="InterPro" id="IPR000276">
    <property type="entry name" value="GPCR_Rhodpsn"/>
</dbReference>
<evidence type="ECO:0000313" key="11">
    <source>
        <dbReference type="EMBL" id="CAF3541555.1"/>
    </source>
</evidence>
<dbReference type="EMBL" id="CAJNOE010000094">
    <property type="protein sequence ID" value="CAF0900059.1"/>
    <property type="molecule type" value="Genomic_DNA"/>
</dbReference>
<feature type="transmembrane region" description="Helical" evidence="8">
    <location>
        <begin position="139"/>
        <end position="159"/>
    </location>
</feature>
<feature type="domain" description="G-protein coupled receptors family 1 profile" evidence="9">
    <location>
        <begin position="33"/>
        <end position="298"/>
    </location>
</feature>
<evidence type="ECO:0000313" key="10">
    <source>
        <dbReference type="EMBL" id="CAF0900059.1"/>
    </source>
</evidence>
<dbReference type="PROSITE" id="PS50262">
    <property type="entry name" value="G_PROTEIN_RECEP_F1_2"/>
    <property type="match status" value="1"/>
</dbReference>
<comment type="subcellular location">
    <subcellularLocation>
        <location evidence="1">Membrane</location>
        <topology evidence="1">Multi-pass membrane protein</topology>
    </subcellularLocation>
</comment>
<dbReference type="Proteomes" id="UP000663860">
    <property type="component" value="Unassembled WGS sequence"/>
</dbReference>
<organism evidence="10 12">
    <name type="scientific">Adineta steineri</name>
    <dbReference type="NCBI Taxonomy" id="433720"/>
    <lineage>
        <taxon>Eukaryota</taxon>
        <taxon>Metazoa</taxon>
        <taxon>Spiralia</taxon>
        <taxon>Gnathifera</taxon>
        <taxon>Rotifera</taxon>
        <taxon>Eurotatoria</taxon>
        <taxon>Bdelloidea</taxon>
        <taxon>Adinetida</taxon>
        <taxon>Adinetidae</taxon>
        <taxon>Adineta</taxon>
    </lineage>
</organism>
<evidence type="ECO:0000256" key="7">
    <source>
        <dbReference type="ARBA" id="ARBA00023224"/>
    </source>
</evidence>
<evidence type="ECO:0000256" key="6">
    <source>
        <dbReference type="ARBA" id="ARBA00023170"/>
    </source>
</evidence>
<dbReference type="GO" id="GO:0004930">
    <property type="term" value="F:G protein-coupled receptor activity"/>
    <property type="evidence" value="ECO:0007669"/>
    <property type="project" value="UniProtKB-KW"/>
</dbReference>
<evidence type="ECO:0000256" key="5">
    <source>
        <dbReference type="ARBA" id="ARBA00023136"/>
    </source>
</evidence>
<dbReference type="EMBL" id="CAJOBB010000064">
    <property type="protein sequence ID" value="CAF3541555.1"/>
    <property type="molecule type" value="Genomic_DNA"/>
</dbReference>
<protein>
    <recommendedName>
        <fullName evidence="9">G-protein coupled receptors family 1 profile domain-containing protein</fullName>
    </recommendedName>
</protein>
<evidence type="ECO:0000256" key="4">
    <source>
        <dbReference type="ARBA" id="ARBA00023040"/>
    </source>
</evidence>
<dbReference type="SUPFAM" id="SSF81321">
    <property type="entry name" value="Family A G protein-coupled receptor-like"/>
    <property type="match status" value="1"/>
</dbReference>
<feature type="transmembrane region" description="Helical" evidence="8">
    <location>
        <begin position="235"/>
        <end position="255"/>
    </location>
</feature>
<dbReference type="Gene3D" id="1.20.1070.10">
    <property type="entry name" value="Rhodopsin 7-helix transmembrane proteins"/>
    <property type="match status" value="1"/>
</dbReference>
<keyword evidence="6" id="KW-0675">Receptor</keyword>
<dbReference type="Proteomes" id="UP000663868">
    <property type="component" value="Unassembled WGS sequence"/>
</dbReference>
<dbReference type="InterPro" id="IPR017452">
    <property type="entry name" value="GPCR_Rhodpsn_7TM"/>
</dbReference>
<proteinExistence type="predicted"/>
<feature type="transmembrane region" description="Helical" evidence="8">
    <location>
        <begin position="179"/>
        <end position="206"/>
    </location>
</feature>